<gene>
    <name evidence="5" type="ORF">ETD83_14955</name>
</gene>
<dbReference type="SUPFAM" id="SSF52540">
    <property type="entry name" value="P-loop containing nucleoside triphosphate hydrolases"/>
    <property type="match status" value="1"/>
</dbReference>
<proteinExistence type="predicted"/>
<dbReference type="SMART" id="SM00382">
    <property type="entry name" value="AAA"/>
    <property type="match status" value="1"/>
</dbReference>
<dbReference type="AlphaFoldDB" id="A0A5C4JDZ5"/>
<dbReference type="Proteomes" id="UP000309174">
    <property type="component" value="Unassembled WGS sequence"/>
</dbReference>
<dbReference type="PROSITE" id="PS50893">
    <property type="entry name" value="ABC_TRANSPORTER_2"/>
    <property type="match status" value="1"/>
</dbReference>
<dbReference type="EMBL" id="VCKW01000064">
    <property type="protein sequence ID" value="TMR01213.1"/>
    <property type="molecule type" value="Genomic_DNA"/>
</dbReference>
<protein>
    <submittedName>
        <fullName evidence="5">ABC transporter ATP-binding protein</fullName>
    </submittedName>
</protein>
<keyword evidence="3 5" id="KW-0067">ATP-binding</keyword>
<name>A0A5C4JDZ5_9ACTN</name>
<dbReference type="Gene3D" id="3.40.50.300">
    <property type="entry name" value="P-loop containing nucleotide triphosphate hydrolases"/>
    <property type="match status" value="1"/>
</dbReference>
<evidence type="ECO:0000313" key="5">
    <source>
        <dbReference type="EMBL" id="TMR01213.1"/>
    </source>
</evidence>
<evidence type="ECO:0000259" key="4">
    <source>
        <dbReference type="PROSITE" id="PS50893"/>
    </source>
</evidence>
<dbReference type="InterPro" id="IPR027417">
    <property type="entry name" value="P-loop_NTPase"/>
</dbReference>
<keyword evidence="6" id="KW-1185">Reference proteome</keyword>
<evidence type="ECO:0000256" key="3">
    <source>
        <dbReference type="ARBA" id="ARBA00022840"/>
    </source>
</evidence>
<comment type="caution">
    <text evidence="5">The sequence shown here is derived from an EMBL/GenBank/DDBJ whole genome shotgun (WGS) entry which is preliminary data.</text>
</comment>
<dbReference type="InterPro" id="IPR003593">
    <property type="entry name" value="AAA+_ATPase"/>
</dbReference>
<keyword evidence="1" id="KW-0813">Transport</keyword>
<dbReference type="PANTHER" id="PTHR45772">
    <property type="entry name" value="CONSERVED COMPONENT OF ABC TRANSPORTER FOR NATURAL AMINO ACIDS-RELATED"/>
    <property type="match status" value="1"/>
</dbReference>
<dbReference type="Pfam" id="PF00005">
    <property type="entry name" value="ABC_tran"/>
    <property type="match status" value="1"/>
</dbReference>
<reference evidence="5 6" key="1">
    <citation type="submission" date="2019-05" db="EMBL/GenBank/DDBJ databases">
        <title>Draft genome sequence of Actinomadura sp. 14C53.</title>
        <authorList>
            <person name="Saricaoglu S."/>
            <person name="Isik K."/>
        </authorList>
    </citation>
    <scope>NUCLEOTIDE SEQUENCE [LARGE SCALE GENOMIC DNA]</scope>
    <source>
        <strain evidence="5 6">14C53</strain>
    </source>
</reference>
<dbReference type="GO" id="GO:0016887">
    <property type="term" value="F:ATP hydrolysis activity"/>
    <property type="evidence" value="ECO:0007669"/>
    <property type="project" value="InterPro"/>
</dbReference>
<organism evidence="5 6">
    <name type="scientific">Actinomadura soli</name>
    <dbReference type="NCBI Taxonomy" id="2508997"/>
    <lineage>
        <taxon>Bacteria</taxon>
        <taxon>Bacillati</taxon>
        <taxon>Actinomycetota</taxon>
        <taxon>Actinomycetes</taxon>
        <taxon>Streptosporangiales</taxon>
        <taxon>Thermomonosporaceae</taxon>
        <taxon>Actinomadura</taxon>
    </lineage>
</organism>
<dbReference type="InterPro" id="IPR003439">
    <property type="entry name" value="ABC_transporter-like_ATP-bd"/>
</dbReference>
<dbReference type="GO" id="GO:0005524">
    <property type="term" value="F:ATP binding"/>
    <property type="evidence" value="ECO:0007669"/>
    <property type="project" value="UniProtKB-KW"/>
</dbReference>
<sequence length="253" mass="27295">MSPLAEPLLRVSAVSKNFQGVEALGAVDLDVAEGSVHGVVGPNGAGKTTLLNVVSGYVPPDAGRVVLAGRDVTRLTPQRRVPLGIVRTFQNIRLFGGLTVLENVLLGQHSRAATGARSLWPLRTGAERRLRAQAEESLELFGLTAYRGRRAAELPYGLQKQLEMARALAARPKVLLLDEPASGMTAEDRRSLVPKIRELRDEGLTVVVVEHDMDVISNICDHVTVLNFGRRLTDGPPGRVLASDEVRTAYLGT</sequence>
<evidence type="ECO:0000313" key="6">
    <source>
        <dbReference type="Proteomes" id="UP000309174"/>
    </source>
</evidence>
<keyword evidence="2" id="KW-0547">Nucleotide-binding</keyword>
<accession>A0A5C4JDZ5</accession>
<feature type="domain" description="ABC transporter" evidence="4">
    <location>
        <begin position="9"/>
        <end position="253"/>
    </location>
</feature>
<dbReference type="GO" id="GO:0005886">
    <property type="term" value="C:plasma membrane"/>
    <property type="evidence" value="ECO:0007669"/>
    <property type="project" value="TreeGrafter"/>
</dbReference>
<dbReference type="PANTHER" id="PTHR45772:SF1">
    <property type="entry name" value="ABC TRANSPORTER ATP-BINDING PROTEIN"/>
    <property type="match status" value="1"/>
</dbReference>
<dbReference type="OrthoDB" id="4350300at2"/>
<evidence type="ECO:0000256" key="2">
    <source>
        <dbReference type="ARBA" id="ARBA00022741"/>
    </source>
</evidence>
<evidence type="ECO:0000256" key="1">
    <source>
        <dbReference type="ARBA" id="ARBA00022448"/>
    </source>
</evidence>
<dbReference type="CDD" id="cd03219">
    <property type="entry name" value="ABC_Mj1267_LivG_branched"/>
    <property type="match status" value="1"/>
</dbReference>
<dbReference type="InterPro" id="IPR051120">
    <property type="entry name" value="ABC_AA/LPS_Transport"/>
</dbReference>
<dbReference type="FunFam" id="3.40.50.300:FF:000421">
    <property type="entry name" value="Branched-chain amino acid ABC transporter ATP-binding protein"/>
    <property type="match status" value="1"/>
</dbReference>